<protein>
    <submittedName>
        <fullName evidence="1">Protein of uncharacterized function (DUF3052)</fullName>
    </submittedName>
</protein>
<sequence length="132" mass="14690">MSRATGKEFDFKSGQLIQEFGYDDDVDMELRSTIEDITGEQLEDEDYRGSSDGVIAWWRSDDGDQDDLADLLVDCCAGLADDTAQILLMVPDPSQDYSVSMQDVDEAARTAGLMVTTTRYLPSGWTAFQIVR</sequence>
<dbReference type="Pfam" id="PF11253">
    <property type="entry name" value="DUF3052"/>
    <property type="match status" value="1"/>
</dbReference>
<dbReference type="KEGG" id="tbw:NCTC13354_00243"/>
<reference evidence="1 2" key="1">
    <citation type="submission" date="2018-12" db="EMBL/GenBank/DDBJ databases">
        <authorList>
            <consortium name="Pathogen Informatics"/>
        </authorList>
    </citation>
    <scope>NUCLEOTIDE SEQUENCE [LARGE SCALE GENOMIC DNA]</scope>
    <source>
        <strain evidence="1 2">NCTC13354</strain>
    </source>
</reference>
<dbReference type="EMBL" id="LR134476">
    <property type="protein sequence ID" value="VEI12557.1"/>
    <property type="molecule type" value="Genomic_DNA"/>
</dbReference>
<accession>A0A448PCM4</accession>
<keyword evidence="2" id="KW-1185">Reference proteome</keyword>
<evidence type="ECO:0000313" key="2">
    <source>
        <dbReference type="Proteomes" id="UP000269542"/>
    </source>
</evidence>
<proteinExistence type="predicted"/>
<dbReference type="RefSeq" id="WP_126415754.1">
    <property type="nucleotide sequence ID" value="NZ_LR134476.1"/>
</dbReference>
<dbReference type="Proteomes" id="UP000269542">
    <property type="component" value="Chromosome"/>
</dbReference>
<dbReference type="InterPro" id="IPR021412">
    <property type="entry name" value="DUF3052"/>
</dbReference>
<organism evidence="1 2">
    <name type="scientific">Trueperella bialowiezensis</name>
    <dbReference type="NCBI Taxonomy" id="312285"/>
    <lineage>
        <taxon>Bacteria</taxon>
        <taxon>Bacillati</taxon>
        <taxon>Actinomycetota</taxon>
        <taxon>Actinomycetes</taxon>
        <taxon>Actinomycetales</taxon>
        <taxon>Actinomycetaceae</taxon>
        <taxon>Trueperella</taxon>
    </lineage>
</organism>
<name>A0A448PCM4_9ACTO</name>
<evidence type="ECO:0000313" key="1">
    <source>
        <dbReference type="EMBL" id="VEI12557.1"/>
    </source>
</evidence>
<dbReference type="OrthoDB" id="5185945at2"/>
<gene>
    <name evidence="1" type="ORF">NCTC13354_00243</name>
</gene>
<dbReference type="AlphaFoldDB" id="A0A448PCM4"/>